<sequence>MGLFKLPDSAAEDLTKLTKNFWWGADNVDTSFGGNVSLGWKAIEHGLSLLKEGIISRVGNGRLVRIWCDPWLPRDFSRRPISSKGTCRLKCVLDLINEDGSWNIHKINQYFLPLDAEIILRIRLPVREEEDFIAWHPIKHGRFSVRSAYSWALKLKNMSKCSGSSSEISCKAWDLIWKNAAPQKVKIFARKVAVNCLATKENKFKRTLESDALCSICGTANEDTAHALCQCPQARSLWLSMYDAGTILSVPAVWRMNPNWLFDQLAMLSEDERMQEDNADTEEVIVKQPEPGSTTSRVATIAPEPPLPPHDAAVKEEEVNVEGEEVAILGGWEDREERIGDGRIKMNEIGLALSLTRQNIWTFGLFVLPR</sequence>
<reference evidence="2 3" key="1">
    <citation type="journal article" date="2005" name="PLoS Biol.">
        <title>The genomes of Oryza sativa: a history of duplications.</title>
        <authorList>
            <person name="Yu J."/>
            <person name="Wang J."/>
            <person name="Lin W."/>
            <person name="Li S."/>
            <person name="Li H."/>
            <person name="Zhou J."/>
            <person name="Ni P."/>
            <person name="Dong W."/>
            <person name="Hu S."/>
            <person name="Zeng C."/>
            <person name="Zhang J."/>
            <person name="Zhang Y."/>
            <person name="Li R."/>
            <person name="Xu Z."/>
            <person name="Li S."/>
            <person name="Li X."/>
            <person name="Zheng H."/>
            <person name="Cong L."/>
            <person name="Lin L."/>
            <person name="Yin J."/>
            <person name="Geng J."/>
            <person name="Li G."/>
            <person name="Shi J."/>
            <person name="Liu J."/>
            <person name="Lv H."/>
            <person name="Li J."/>
            <person name="Wang J."/>
            <person name="Deng Y."/>
            <person name="Ran L."/>
            <person name="Shi X."/>
            <person name="Wang X."/>
            <person name="Wu Q."/>
            <person name="Li C."/>
            <person name="Ren X."/>
            <person name="Wang J."/>
            <person name="Wang X."/>
            <person name="Li D."/>
            <person name="Liu D."/>
            <person name="Zhang X."/>
            <person name="Ji Z."/>
            <person name="Zhao W."/>
            <person name="Sun Y."/>
            <person name="Zhang Z."/>
            <person name="Bao J."/>
            <person name="Han Y."/>
            <person name="Dong L."/>
            <person name="Ji J."/>
            <person name="Chen P."/>
            <person name="Wu S."/>
            <person name="Liu J."/>
            <person name="Xiao Y."/>
            <person name="Bu D."/>
            <person name="Tan J."/>
            <person name="Yang L."/>
            <person name="Ye C."/>
            <person name="Zhang J."/>
            <person name="Xu J."/>
            <person name="Zhou Y."/>
            <person name="Yu Y."/>
            <person name="Zhang B."/>
            <person name="Zhuang S."/>
            <person name="Wei H."/>
            <person name="Liu B."/>
            <person name="Lei M."/>
            <person name="Yu H."/>
            <person name="Li Y."/>
            <person name="Xu H."/>
            <person name="Wei S."/>
            <person name="He X."/>
            <person name="Fang L."/>
            <person name="Zhang Z."/>
            <person name="Zhang Y."/>
            <person name="Huang X."/>
            <person name="Su Z."/>
            <person name="Tong W."/>
            <person name="Li J."/>
            <person name="Tong Z."/>
            <person name="Li S."/>
            <person name="Ye J."/>
            <person name="Wang L."/>
            <person name="Fang L."/>
            <person name="Lei T."/>
            <person name="Chen C."/>
            <person name="Chen H."/>
            <person name="Xu Z."/>
            <person name="Li H."/>
            <person name="Huang H."/>
            <person name="Zhang F."/>
            <person name="Xu H."/>
            <person name="Li N."/>
            <person name="Zhao C."/>
            <person name="Li S."/>
            <person name="Dong L."/>
            <person name="Huang Y."/>
            <person name="Li L."/>
            <person name="Xi Y."/>
            <person name="Qi Q."/>
            <person name="Li W."/>
            <person name="Zhang B."/>
            <person name="Hu W."/>
            <person name="Zhang Y."/>
            <person name="Tian X."/>
            <person name="Jiao Y."/>
            <person name="Liang X."/>
            <person name="Jin J."/>
            <person name="Gao L."/>
            <person name="Zheng W."/>
            <person name="Hao B."/>
            <person name="Liu S."/>
            <person name="Wang W."/>
            <person name="Yuan L."/>
            <person name="Cao M."/>
            <person name="McDermott J."/>
            <person name="Samudrala R."/>
            <person name="Wang J."/>
            <person name="Wong G.K."/>
            <person name="Yang H."/>
        </authorList>
    </citation>
    <scope>NUCLEOTIDE SEQUENCE [LARGE SCALE GENOMIC DNA]</scope>
    <source>
        <strain evidence="3">cv. 93-11</strain>
    </source>
</reference>
<dbReference type="EMBL" id="CM000133">
    <property type="protein sequence ID" value="EEC83127.1"/>
    <property type="molecule type" value="Genomic_DNA"/>
</dbReference>
<evidence type="ECO:0000313" key="2">
    <source>
        <dbReference type="EMBL" id="EEC83127.1"/>
    </source>
</evidence>
<dbReference type="Gramene" id="BGIOSGA028220-TA">
    <property type="protein sequence ID" value="BGIOSGA028220-PA"/>
    <property type="gene ID" value="BGIOSGA028220"/>
</dbReference>
<dbReference type="HOGENOM" id="CLU_063777_0_0_1"/>
<gene>
    <name evidence="2" type="ORF">OsI_28289</name>
</gene>
<feature type="domain" description="Reverse transcriptase zinc-binding" evidence="1">
    <location>
        <begin position="143"/>
        <end position="238"/>
    </location>
</feature>
<dbReference type="AlphaFoldDB" id="B8BC01"/>
<dbReference type="InterPro" id="IPR026960">
    <property type="entry name" value="RVT-Znf"/>
</dbReference>
<evidence type="ECO:0000313" key="3">
    <source>
        <dbReference type="Proteomes" id="UP000007015"/>
    </source>
</evidence>
<keyword evidence="3" id="KW-1185">Reference proteome</keyword>
<organism evidence="2 3">
    <name type="scientific">Oryza sativa subsp. indica</name>
    <name type="common">Rice</name>
    <dbReference type="NCBI Taxonomy" id="39946"/>
    <lineage>
        <taxon>Eukaryota</taxon>
        <taxon>Viridiplantae</taxon>
        <taxon>Streptophyta</taxon>
        <taxon>Embryophyta</taxon>
        <taxon>Tracheophyta</taxon>
        <taxon>Spermatophyta</taxon>
        <taxon>Magnoliopsida</taxon>
        <taxon>Liliopsida</taxon>
        <taxon>Poales</taxon>
        <taxon>Poaceae</taxon>
        <taxon>BOP clade</taxon>
        <taxon>Oryzoideae</taxon>
        <taxon>Oryzeae</taxon>
        <taxon>Oryzinae</taxon>
        <taxon>Oryza</taxon>
        <taxon>Oryza sativa</taxon>
    </lineage>
</organism>
<dbReference type="Pfam" id="PF13966">
    <property type="entry name" value="zf-RVT"/>
    <property type="match status" value="1"/>
</dbReference>
<protein>
    <recommendedName>
        <fullName evidence="1">Reverse transcriptase zinc-binding domain-containing protein</fullName>
    </recommendedName>
</protein>
<evidence type="ECO:0000259" key="1">
    <source>
        <dbReference type="Pfam" id="PF13966"/>
    </source>
</evidence>
<dbReference type="STRING" id="39946.B8BC01"/>
<dbReference type="Proteomes" id="UP000007015">
    <property type="component" value="Chromosome 8"/>
</dbReference>
<name>B8BC01_ORYSI</name>
<proteinExistence type="predicted"/>
<accession>B8BC01</accession>